<dbReference type="InterPro" id="IPR050469">
    <property type="entry name" value="Diguanylate_Cyclase"/>
</dbReference>
<comment type="subcellular location">
    <subcellularLocation>
        <location evidence="2">Cell inner membrane</location>
    </subcellularLocation>
    <subcellularLocation>
        <location evidence="3">Cell membrane</location>
        <topology evidence="3">Multi-pass membrane protein</topology>
    </subcellularLocation>
</comment>
<keyword evidence="8 10" id="KW-0472">Membrane</keyword>
<evidence type="ECO:0000256" key="5">
    <source>
        <dbReference type="ARBA" id="ARBA00022475"/>
    </source>
</evidence>
<evidence type="ECO:0000313" key="12">
    <source>
        <dbReference type="EMBL" id="MBB6342949.1"/>
    </source>
</evidence>
<accession>A0A7X0EV73</accession>
<protein>
    <recommendedName>
        <fullName evidence="4">diguanylate cyclase</fullName>
        <ecNumber evidence="4">2.7.7.65</ecNumber>
    </recommendedName>
</protein>
<evidence type="ECO:0000256" key="9">
    <source>
        <dbReference type="ARBA" id="ARBA00034247"/>
    </source>
</evidence>
<dbReference type="NCBIfam" id="TIGR00254">
    <property type="entry name" value="GGDEF"/>
    <property type="match status" value="1"/>
</dbReference>
<dbReference type="EC" id="2.7.7.65" evidence="4"/>
<dbReference type="Pfam" id="PF02743">
    <property type="entry name" value="dCache_1"/>
    <property type="match status" value="1"/>
</dbReference>
<dbReference type="InterPro" id="IPR043128">
    <property type="entry name" value="Rev_trsase/Diguanyl_cyclase"/>
</dbReference>
<evidence type="ECO:0000259" key="11">
    <source>
        <dbReference type="PROSITE" id="PS50887"/>
    </source>
</evidence>
<dbReference type="EMBL" id="JACHLL010000006">
    <property type="protein sequence ID" value="MBB6342949.1"/>
    <property type="molecule type" value="Genomic_DNA"/>
</dbReference>
<evidence type="ECO:0000313" key="13">
    <source>
        <dbReference type="Proteomes" id="UP000557193"/>
    </source>
</evidence>
<dbReference type="Pfam" id="PF00990">
    <property type="entry name" value="GGDEF"/>
    <property type="match status" value="1"/>
</dbReference>
<evidence type="ECO:0000256" key="8">
    <source>
        <dbReference type="ARBA" id="ARBA00023136"/>
    </source>
</evidence>
<dbReference type="SUPFAM" id="SSF55073">
    <property type="entry name" value="Nucleotide cyclase"/>
    <property type="match status" value="1"/>
</dbReference>
<dbReference type="CDD" id="cd12912">
    <property type="entry name" value="PDC2_MCP_like"/>
    <property type="match status" value="1"/>
</dbReference>
<keyword evidence="6 10" id="KW-0812">Transmembrane</keyword>
<dbReference type="SMART" id="SM00267">
    <property type="entry name" value="GGDEF"/>
    <property type="match status" value="1"/>
</dbReference>
<sequence length="521" mass="57068">MPALDLRRLILLLTVAAALITFANSFQASYRTQRDLLMQQTLQANLTYATRQAYSTDNFLRSTQDQLAYSARLLADRLDQPAYLQGEVTRLKEQSNSFNSVFIIDARSQVLATAPSTLGLTGKTLTSIGAKALRDARKAMISDPYVGSTGNLLVVIGAPIFASDGRYLGHIAGSIYLQQKNMLASLLGSGYGSDGSYLYVVDRQGKLIYHPDASRVGEQVLGNSAVRAVVAGAEGSQRLINLKGVDMLAGYSPLKTTGWGIVAQTPTAVPLGALNGLMLQTLTYTVPLLLLTLLAVWWLSRRIAQPLWHLANIVKHWSAPHALEQLGEVRARYFEAEQLKQSIIEGLMLIQQQLGKLSRESLTDPLTGLDNRRGLRLALEQLQARQRPFSVITLDIDHFKQVNDQYGHDLGDQVLLHLAAQMRACTRSDDLICRSGGEEFVILLPDMDLDSASALGERLRERMANSPSPVGDPVTISLGVAYASAGKHNQTQVLKLADQALYQAKQQGRNRLVAAQLAEFF</sequence>
<keyword evidence="5" id="KW-1003">Cell membrane</keyword>
<keyword evidence="13" id="KW-1185">Reference proteome</keyword>
<evidence type="ECO:0000256" key="10">
    <source>
        <dbReference type="SAM" id="Phobius"/>
    </source>
</evidence>
<dbReference type="Gene3D" id="3.30.70.270">
    <property type="match status" value="1"/>
</dbReference>
<dbReference type="GO" id="GO:0052621">
    <property type="term" value="F:diguanylate cyclase activity"/>
    <property type="evidence" value="ECO:0007669"/>
    <property type="project" value="UniProtKB-EC"/>
</dbReference>
<dbReference type="CDD" id="cd01949">
    <property type="entry name" value="GGDEF"/>
    <property type="match status" value="1"/>
</dbReference>
<reference evidence="12 13" key="1">
    <citation type="submission" date="2020-08" db="EMBL/GenBank/DDBJ databases">
        <title>Functional genomics of gut bacteria from endangered species of beetles.</title>
        <authorList>
            <person name="Carlos-Shanley C."/>
        </authorList>
    </citation>
    <scope>NUCLEOTIDE SEQUENCE [LARGE SCALE GENOMIC DNA]</scope>
    <source>
        <strain evidence="12 13">S00202</strain>
    </source>
</reference>
<dbReference type="CDD" id="cd18773">
    <property type="entry name" value="PDC1_HK_sensor"/>
    <property type="match status" value="1"/>
</dbReference>
<dbReference type="PANTHER" id="PTHR45138:SF9">
    <property type="entry name" value="DIGUANYLATE CYCLASE DGCM-RELATED"/>
    <property type="match status" value="1"/>
</dbReference>
<comment type="catalytic activity">
    <reaction evidence="9">
        <text>2 GTP = 3',3'-c-di-GMP + 2 diphosphate</text>
        <dbReference type="Rhea" id="RHEA:24898"/>
        <dbReference type="ChEBI" id="CHEBI:33019"/>
        <dbReference type="ChEBI" id="CHEBI:37565"/>
        <dbReference type="ChEBI" id="CHEBI:58805"/>
        <dbReference type="EC" id="2.7.7.65"/>
    </reaction>
</comment>
<dbReference type="FunFam" id="3.30.70.270:FF:000001">
    <property type="entry name" value="Diguanylate cyclase domain protein"/>
    <property type="match status" value="1"/>
</dbReference>
<evidence type="ECO:0000256" key="1">
    <source>
        <dbReference type="ARBA" id="ARBA00001946"/>
    </source>
</evidence>
<dbReference type="PANTHER" id="PTHR45138">
    <property type="entry name" value="REGULATORY COMPONENTS OF SENSORY TRANSDUCTION SYSTEM"/>
    <property type="match status" value="1"/>
</dbReference>
<dbReference type="InterPro" id="IPR033479">
    <property type="entry name" value="dCache_1"/>
</dbReference>
<evidence type="ECO:0000256" key="2">
    <source>
        <dbReference type="ARBA" id="ARBA00004533"/>
    </source>
</evidence>
<dbReference type="GO" id="GO:0005886">
    <property type="term" value="C:plasma membrane"/>
    <property type="evidence" value="ECO:0007669"/>
    <property type="project" value="UniProtKB-SubCell"/>
</dbReference>
<feature type="transmembrane region" description="Helical" evidence="10">
    <location>
        <begin position="277"/>
        <end position="299"/>
    </location>
</feature>
<evidence type="ECO:0000256" key="7">
    <source>
        <dbReference type="ARBA" id="ARBA00022989"/>
    </source>
</evidence>
<evidence type="ECO:0000256" key="6">
    <source>
        <dbReference type="ARBA" id="ARBA00022692"/>
    </source>
</evidence>
<keyword evidence="7 10" id="KW-1133">Transmembrane helix</keyword>
<dbReference type="SUPFAM" id="SSF103190">
    <property type="entry name" value="Sensory domain-like"/>
    <property type="match status" value="1"/>
</dbReference>
<evidence type="ECO:0000256" key="3">
    <source>
        <dbReference type="ARBA" id="ARBA00004651"/>
    </source>
</evidence>
<gene>
    <name evidence="12" type="ORF">HNP49_003137</name>
</gene>
<name>A0A7X0EV73_9PSED</name>
<dbReference type="InterPro" id="IPR029151">
    <property type="entry name" value="Sensor-like_sf"/>
</dbReference>
<dbReference type="GO" id="GO:1902201">
    <property type="term" value="P:negative regulation of bacterial-type flagellum-dependent cell motility"/>
    <property type="evidence" value="ECO:0007669"/>
    <property type="project" value="TreeGrafter"/>
</dbReference>
<comment type="caution">
    <text evidence="12">The sequence shown here is derived from an EMBL/GenBank/DDBJ whole genome shotgun (WGS) entry which is preliminary data.</text>
</comment>
<dbReference type="InterPro" id="IPR029787">
    <property type="entry name" value="Nucleotide_cyclase"/>
</dbReference>
<dbReference type="GO" id="GO:0043709">
    <property type="term" value="P:cell adhesion involved in single-species biofilm formation"/>
    <property type="evidence" value="ECO:0007669"/>
    <property type="project" value="TreeGrafter"/>
</dbReference>
<feature type="domain" description="GGDEF" evidence="11">
    <location>
        <begin position="387"/>
        <end position="517"/>
    </location>
</feature>
<proteinExistence type="predicted"/>
<comment type="cofactor">
    <cofactor evidence="1">
        <name>Mg(2+)</name>
        <dbReference type="ChEBI" id="CHEBI:18420"/>
    </cofactor>
</comment>
<organism evidence="12 13">
    <name type="scientific">Pseudomonas fluvialis</name>
    <dbReference type="NCBI Taxonomy" id="1793966"/>
    <lineage>
        <taxon>Bacteria</taxon>
        <taxon>Pseudomonadati</taxon>
        <taxon>Pseudomonadota</taxon>
        <taxon>Gammaproteobacteria</taxon>
        <taxon>Pseudomonadales</taxon>
        <taxon>Pseudomonadaceae</taxon>
        <taxon>Pseudomonas</taxon>
    </lineage>
</organism>
<dbReference type="InterPro" id="IPR000160">
    <property type="entry name" value="GGDEF_dom"/>
</dbReference>
<dbReference type="Gene3D" id="3.30.450.20">
    <property type="entry name" value="PAS domain"/>
    <property type="match status" value="2"/>
</dbReference>
<dbReference type="Proteomes" id="UP000557193">
    <property type="component" value="Unassembled WGS sequence"/>
</dbReference>
<dbReference type="AlphaFoldDB" id="A0A7X0EV73"/>
<dbReference type="RefSeq" id="WP_184684825.1">
    <property type="nucleotide sequence ID" value="NZ_JACHLL010000006.1"/>
</dbReference>
<dbReference type="PROSITE" id="PS50887">
    <property type="entry name" value="GGDEF"/>
    <property type="match status" value="1"/>
</dbReference>
<evidence type="ECO:0000256" key="4">
    <source>
        <dbReference type="ARBA" id="ARBA00012528"/>
    </source>
</evidence>